<organism evidence="1 2">
    <name type="scientific">Sphingomonas paeninsulae</name>
    <dbReference type="NCBI Taxonomy" id="2319844"/>
    <lineage>
        <taxon>Bacteria</taxon>
        <taxon>Pseudomonadati</taxon>
        <taxon>Pseudomonadota</taxon>
        <taxon>Alphaproteobacteria</taxon>
        <taxon>Sphingomonadales</taxon>
        <taxon>Sphingomonadaceae</taxon>
        <taxon>Sphingomonas</taxon>
    </lineage>
</organism>
<reference evidence="1 2" key="1">
    <citation type="submission" date="2018-09" db="EMBL/GenBank/DDBJ databases">
        <title>Sphingomonas peninsula sp. nov., isolated from fildes peninsula, Antarctic soil.</title>
        <authorList>
            <person name="Yingchao G."/>
        </authorList>
    </citation>
    <scope>NUCLEOTIDE SEQUENCE [LARGE SCALE GENOMIC DNA]</scope>
    <source>
        <strain evidence="1 2">YZ-8</strain>
        <plasmid evidence="1 2">unnamed1</plasmid>
    </source>
</reference>
<evidence type="ECO:0000313" key="1">
    <source>
        <dbReference type="EMBL" id="AYJ85321.1"/>
    </source>
</evidence>
<gene>
    <name evidence="1" type="ORF">D3Y57_04710</name>
</gene>
<dbReference type="AlphaFoldDB" id="A0A494THN3"/>
<evidence type="ECO:0000313" key="2">
    <source>
        <dbReference type="Proteomes" id="UP000276254"/>
    </source>
</evidence>
<protein>
    <submittedName>
        <fullName evidence="1">Uncharacterized protein</fullName>
    </submittedName>
</protein>
<dbReference type="Proteomes" id="UP000276254">
    <property type="component" value="Plasmid unnamed1"/>
</dbReference>
<sequence length="208" mass="22608">MRDLPVDHRGFPVPWFVAWVDGEPQFPVADGRKFGLAQRQDRCWVCGGKLGRIKAFVIGPMCAVNRVSSEPPSHLECARFSARRCPFLSQPRMKRVGEKNLPHGINQPAGTMIKRNPGVALVYLSLGYSSFGDGRGGTLFDIGKPHAVEWYAEGREATRAEVLASIDSGMPLLASQCDRDSDPAAARAQLGRMHVAALTLVPADQVAA</sequence>
<dbReference type="KEGG" id="spha:D3Y57_04710"/>
<accession>A0A494THN3</accession>
<keyword evidence="1" id="KW-0614">Plasmid</keyword>
<name>A0A494THN3_SPHPE</name>
<dbReference type="EMBL" id="CP032828">
    <property type="protein sequence ID" value="AYJ85321.1"/>
    <property type="molecule type" value="Genomic_DNA"/>
</dbReference>
<keyword evidence="2" id="KW-1185">Reference proteome</keyword>
<proteinExistence type="predicted"/>
<dbReference type="OrthoDB" id="3211048at2"/>
<geneLocation type="plasmid" evidence="1">
    <name>unnamed1</name>
</geneLocation>